<dbReference type="GO" id="GO:0015833">
    <property type="term" value="P:peptide transport"/>
    <property type="evidence" value="ECO:0007669"/>
    <property type="project" value="TreeGrafter"/>
</dbReference>
<evidence type="ECO:0000256" key="2">
    <source>
        <dbReference type="ARBA" id="ARBA00005695"/>
    </source>
</evidence>
<evidence type="ECO:0000256" key="4">
    <source>
        <dbReference type="SAM" id="SignalP"/>
    </source>
</evidence>
<keyword evidence="3 4" id="KW-0732">Signal</keyword>
<dbReference type="InterPro" id="IPR000914">
    <property type="entry name" value="SBP_5_dom"/>
</dbReference>
<dbReference type="FunFam" id="3.40.190.10:FF:000290">
    <property type="entry name" value="Putative ABC transporter substrate-binding protein"/>
    <property type="match status" value="1"/>
</dbReference>
<comment type="caution">
    <text evidence="6">The sequence shown here is derived from an EMBL/GenBank/DDBJ whole genome shotgun (WGS) entry which is preliminary data.</text>
</comment>
<dbReference type="InterPro" id="IPR039424">
    <property type="entry name" value="SBP_5"/>
</dbReference>
<evidence type="ECO:0000256" key="3">
    <source>
        <dbReference type="ARBA" id="ARBA00022729"/>
    </source>
</evidence>
<dbReference type="GO" id="GO:0030288">
    <property type="term" value="C:outer membrane-bounded periplasmic space"/>
    <property type="evidence" value="ECO:0007669"/>
    <property type="project" value="UniProtKB-ARBA"/>
</dbReference>
<comment type="similarity">
    <text evidence="2">Belongs to the bacterial solute-binding protein 5 family.</text>
</comment>
<comment type="subcellular location">
    <subcellularLocation>
        <location evidence="1">Periplasm</location>
    </subcellularLocation>
</comment>
<dbReference type="EMBL" id="WQNF01000041">
    <property type="protein sequence ID" value="MVT70289.1"/>
    <property type="molecule type" value="Genomic_DNA"/>
</dbReference>
<dbReference type="Gene3D" id="3.40.190.10">
    <property type="entry name" value="Periplasmic binding protein-like II"/>
    <property type="match status" value="1"/>
</dbReference>
<evidence type="ECO:0000313" key="7">
    <source>
        <dbReference type="Proteomes" id="UP000436468"/>
    </source>
</evidence>
<dbReference type="CDD" id="cd08511">
    <property type="entry name" value="PBP2_NikA_DppA_OppA_like_5"/>
    <property type="match status" value="1"/>
</dbReference>
<feature type="domain" description="Solute-binding protein family 5" evidence="5">
    <location>
        <begin position="74"/>
        <end position="429"/>
    </location>
</feature>
<dbReference type="Proteomes" id="UP000436468">
    <property type="component" value="Unassembled WGS sequence"/>
</dbReference>
<evidence type="ECO:0000259" key="5">
    <source>
        <dbReference type="Pfam" id="PF00496"/>
    </source>
</evidence>
<dbReference type="Gene3D" id="3.10.105.10">
    <property type="entry name" value="Dipeptide-binding Protein, Domain 3"/>
    <property type="match status" value="1"/>
</dbReference>
<feature type="chain" id="PRO_5032905261" evidence="4">
    <location>
        <begin position="31"/>
        <end position="510"/>
    </location>
</feature>
<dbReference type="PIRSF" id="PIRSF002741">
    <property type="entry name" value="MppA"/>
    <property type="match status" value="1"/>
</dbReference>
<evidence type="ECO:0000313" key="6">
    <source>
        <dbReference type="EMBL" id="MVT70289.1"/>
    </source>
</evidence>
<reference evidence="6 7" key="1">
    <citation type="submission" date="2019-12" db="EMBL/GenBank/DDBJ databases">
        <title>Draft genome sequences Bradyrhizobium cajani AMBPC1010, Bradyrhizobium pachyrhizi AMBPC1040 and Bradyrhizobium yuanmingense ALSPC3051, three plant growth promoting strains isolated from nodules of Cajanus cajan L. in Dominican Republic.</title>
        <authorList>
            <person name="Flores-Felix J.D."/>
            <person name="Araujo J."/>
            <person name="Diaz-Alcantara C."/>
            <person name="Gonzalez-Andres F."/>
            <person name="Velazquez E."/>
        </authorList>
    </citation>
    <scope>NUCLEOTIDE SEQUENCE [LARGE SCALE GENOMIC DNA]</scope>
    <source>
        <strain evidence="6 7">1040</strain>
    </source>
</reference>
<dbReference type="GO" id="GO:0043190">
    <property type="term" value="C:ATP-binding cassette (ABC) transporter complex"/>
    <property type="evidence" value="ECO:0007669"/>
    <property type="project" value="InterPro"/>
</dbReference>
<keyword evidence="7" id="KW-1185">Reference proteome</keyword>
<dbReference type="AlphaFoldDB" id="A0A844T1N2"/>
<evidence type="ECO:0000256" key="1">
    <source>
        <dbReference type="ARBA" id="ARBA00004418"/>
    </source>
</evidence>
<name>A0A844T1N2_9BRAD</name>
<organism evidence="6 7">
    <name type="scientific">Bradyrhizobium pachyrhizi</name>
    <dbReference type="NCBI Taxonomy" id="280333"/>
    <lineage>
        <taxon>Bacteria</taxon>
        <taxon>Pseudomonadati</taxon>
        <taxon>Pseudomonadota</taxon>
        <taxon>Alphaproteobacteria</taxon>
        <taxon>Hyphomicrobiales</taxon>
        <taxon>Nitrobacteraceae</taxon>
        <taxon>Bradyrhizobium</taxon>
    </lineage>
</organism>
<dbReference type="SUPFAM" id="SSF53850">
    <property type="entry name" value="Periplasmic binding protein-like II"/>
    <property type="match status" value="1"/>
</dbReference>
<dbReference type="PANTHER" id="PTHR30290:SF38">
    <property type="entry name" value="D,D-DIPEPTIDE-BINDING PERIPLASMIC PROTEIN DDPA-RELATED"/>
    <property type="match status" value="1"/>
</dbReference>
<proteinExistence type="inferred from homology"/>
<dbReference type="GO" id="GO:1904680">
    <property type="term" value="F:peptide transmembrane transporter activity"/>
    <property type="evidence" value="ECO:0007669"/>
    <property type="project" value="TreeGrafter"/>
</dbReference>
<protein>
    <submittedName>
        <fullName evidence="6">ABC transporter substrate-binding protein</fullName>
    </submittedName>
</protein>
<dbReference type="InterPro" id="IPR030678">
    <property type="entry name" value="Peptide/Ni-bd"/>
</dbReference>
<sequence>MKMGSCVMRMFGLAATVAALLLSLAAGAQAQTTLRIGLAEDPDVLDPTMARTYVGRIVFAALCDKLFDIDEKLNIVPQLALSHETSADGKEVTIKLRPGVKFQDGEPLDAEAAKFSLERHLTFPGSFRKPELASIDHIDVVDPLTIKLVLKAPFSPLIAQLTDRAGMMVSPKAAKAAGDKFGLHPVCAGPYRFVERVQQDRIVLEKFADYWNKDNVFIDRIVYLPIVDATVRLANLKSGGLDLIERVLATDLKDVRADSRLKVSSAIELGYQGITLNIGKDKAKGALSQSAKVRQALDLSIDREAINQVVFNGEFKPGNQWLSPDHPYYQKDFPIRPRDVAKAKALLKEAGVTPPVSVDFMVPKGPETEATAQVIQSMAAEAGFDLKIRVTEFATSLKQAEAGEYQAYMLAWSGRIDPDGNSYVFLHKDAPQNYSAWASPEADKALDDARLTTDMAQRKAIYAKLTKLEQEDEPLLYIYHRRIIIAHTTKLDGYKQMPDGLVRVVGLKLK</sequence>
<dbReference type="Pfam" id="PF00496">
    <property type="entry name" value="SBP_bac_5"/>
    <property type="match status" value="1"/>
</dbReference>
<feature type="signal peptide" evidence="4">
    <location>
        <begin position="1"/>
        <end position="30"/>
    </location>
</feature>
<dbReference type="Gene3D" id="3.90.76.10">
    <property type="entry name" value="Dipeptide-binding Protein, Domain 1"/>
    <property type="match status" value="1"/>
</dbReference>
<gene>
    <name evidence="6" type="ORF">GPL21_35020</name>
</gene>
<accession>A0A844T1N2</accession>
<dbReference type="PANTHER" id="PTHR30290">
    <property type="entry name" value="PERIPLASMIC BINDING COMPONENT OF ABC TRANSPORTER"/>
    <property type="match status" value="1"/>
</dbReference>